<dbReference type="Proteomes" id="UP001607302">
    <property type="component" value="Unassembled WGS sequence"/>
</dbReference>
<name>A0ABD2AUG5_VESSQ</name>
<gene>
    <name evidence="2" type="ORF">V1478_008480</name>
</gene>
<reference evidence="2 3" key="1">
    <citation type="journal article" date="2024" name="Ann. Entomol. Soc. Am.">
        <title>Genomic analyses of the southern and eastern yellowjacket wasps (Hymenoptera: Vespidae) reveal evolutionary signatures of social life.</title>
        <authorList>
            <person name="Catto M.A."/>
            <person name="Caine P.B."/>
            <person name="Orr S.E."/>
            <person name="Hunt B.G."/>
            <person name="Goodisman M.A.D."/>
        </authorList>
    </citation>
    <scope>NUCLEOTIDE SEQUENCE [LARGE SCALE GENOMIC DNA]</scope>
    <source>
        <strain evidence="2">233</strain>
        <tissue evidence="2">Head and thorax</tissue>
    </source>
</reference>
<dbReference type="EMBL" id="JAUDFV010000139">
    <property type="protein sequence ID" value="KAL2723967.1"/>
    <property type="molecule type" value="Genomic_DNA"/>
</dbReference>
<feature type="compositionally biased region" description="Basic and acidic residues" evidence="1">
    <location>
        <begin position="1"/>
        <end position="11"/>
    </location>
</feature>
<organism evidence="2 3">
    <name type="scientific">Vespula squamosa</name>
    <name type="common">Southern yellow jacket</name>
    <name type="synonym">Wasp</name>
    <dbReference type="NCBI Taxonomy" id="30214"/>
    <lineage>
        <taxon>Eukaryota</taxon>
        <taxon>Metazoa</taxon>
        <taxon>Ecdysozoa</taxon>
        <taxon>Arthropoda</taxon>
        <taxon>Hexapoda</taxon>
        <taxon>Insecta</taxon>
        <taxon>Pterygota</taxon>
        <taxon>Neoptera</taxon>
        <taxon>Endopterygota</taxon>
        <taxon>Hymenoptera</taxon>
        <taxon>Apocrita</taxon>
        <taxon>Aculeata</taxon>
        <taxon>Vespoidea</taxon>
        <taxon>Vespidae</taxon>
        <taxon>Vespinae</taxon>
        <taxon>Vespula</taxon>
    </lineage>
</organism>
<evidence type="ECO:0000256" key="1">
    <source>
        <dbReference type="SAM" id="MobiDB-lite"/>
    </source>
</evidence>
<proteinExistence type="predicted"/>
<feature type="region of interest" description="Disordered" evidence="1">
    <location>
        <begin position="1"/>
        <end position="32"/>
    </location>
</feature>
<comment type="caution">
    <text evidence="2">The sequence shown here is derived from an EMBL/GenBank/DDBJ whole genome shotgun (WGS) entry which is preliminary data.</text>
</comment>
<accession>A0ABD2AUG5</accession>
<sequence>MVTAERADQESTRSNIGKSNSNNSNGDRQYRHWQSQYGQLRLQLQLQLQQPRSNNQERAQLNRVDDVYVIENTYDRSYVGNFFTLPRNKPIDPEAPMIVNIDLFEY</sequence>
<evidence type="ECO:0000313" key="2">
    <source>
        <dbReference type="EMBL" id="KAL2723967.1"/>
    </source>
</evidence>
<dbReference type="AlphaFoldDB" id="A0ABD2AUG5"/>
<keyword evidence="3" id="KW-1185">Reference proteome</keyword>
<evidence type="ECO:0000313" key="3">
    <source>
        <dbReference type="Proteomes" id="UP001607302"/>
    </source>
</evidence>
<protein>
    <submittedName>
        <fullName evidence="2">Uncharacterized protein</fullName>
    </submittedName>
</protein>